<dbReference type="CDD" id="cd19079">
    <property type="entry name" value="AKR_EcYajO-like"/>
    <property type="match status" value="1"/>
</dbReference>
<dbReference type="Proteomes" id="UP000196435">
    <property type="component" value="Unassembled WGS sequence"/>
</dbReference>
<dbReference type="FunFam" id="3.20.20.100:FF:000004">
    <property type="entry name" value="Oxidoreductase, aldo/keto reductase"/>
    <property type="match status" value="1"/>
</dbReference>
<dbReference type="InterPro" id="IPR023210">
    <property type="entry name" value="NADP_OxRdtase_dom"/>
</dbReference>
<dbReference type="EC" id="1.1.1.91" evidence="3"/>
<evidence type="ECO:0000313" key="4">
    <source>
        <dbReference type="EMBL" id="SIP72499.1"/>
    </source>
</evidence>
<dbReference type="InterPro" id="IPR036812">
    <property type="entry name" value="NAD(P)_OxRdtase_dom_sf"/>
</dbReference>
<dbReference type="SUPFAM" id="SSF51430">
    <property type="entry name" value="NAD(P)-linked oxidoreductase"/>
    <property type="match status" value="1"/>
</dbReference>
<gene>
    <name evidence="4" type="primary">yajO</name>
    <name evidence="3" type="ORF">Xinn_03562</name>
    <name evidence="4" type="ORF">XIS1_1520015</name>
</gene>
<evidence type="ECO:0000313" key="6">
    <source>
        <dbReference type="Proteomes" id="UP000224871"/>
    </source>
</evidence>
<dbReference type="AlphaFoldDB" id="A0A1N6MUT3"/>
<dbReference type="EC" id="1.-.-.-" evidence="4"/>
<dbReference type="GO" id="GO:0047681">
    <property type="term" value="F:aryl-alcohol dehydrogenase (NADP+) activity"/>
    <property type="evidence" value="ECO:0007669"/>
    <property type="project" value="UniProtKB-EC"/>
</dbReference>
<dbReference type="PANTHER" id="PTHR43364:SF4">
    <property type="entry name" value="NAD(P)-LINKED OXIDOREDUCTASE SUPERFAMILY PROTEIN"/>
    <property type="match status" value="1"/>
</dbReference>
<name>A0A1N6MUT3_9GAMM</name>
<dbReference type="EMBL" id="NIBU01000072">
    <property type="protein sequence ID" value="PHM30078.1"/>
    <property type="molecule type" value="Genomic_DNA"/>
</dbReference>
<dbReference type="InterPro" id="IPR050523">
    <property type="entry name" value="AKR_Detox_Biosynth"/>
</dbReference>
<dbReference type="Proteomes" id="UP000224871">
    <property type="component" value="Unassembled WGS sequence"/>
</dbReference>
<accession>A0A1N6MUT3</accession>
<dbReference type="GO" id="GO:0005829">
    <property type="term" value="C:cytosol"/>
    <property type="evidence" value="ECO:0007669"/>
    <property type="project" value="UniProtKB-ARBA"/>
</dbReference>
<dbReference type="RefSeq" id="WP_339373512.1">
    <property type="nucleotide sequence ID" value="NZ_CAWNQC010000273.1"/>
</dbReference>
<feature type="domain" description="NADP-dependent oxidoreductase" evidence="2">
    <location>
        <begin position="34"/>
        <end position="334"/>
    </location>
</feature>
<evidence type="ECO:0000259" key="2">
    <source>
        <dbReference type="Pfam" id="PF00248"/>
    </source>
</evidence>
<dbReference type="EMBL" id="FTLG01000060">
    <property type="protein sequence ID" value="SIP72499.1"/>
    <property type="molecule type" value="Genomic_DNA"/>
</dbReference>
<proteinExistence type="predicted"/>
<evidence type="ECO:0000313" key="5">
    <source>
        <dbReference type="Proteomes" id="UP000196435"/>
    </source>
</evidence>
<dbReference type="PANTHER" id="PTHR43364">
    <property type="entry name" value="NADH-SPECIFIC METHYLGLYOXAL REDUCTASE-RELATED"/>
    <property type="match status" value="1"/>
</dbReference>
<dbReference type="Gene3D" id="3.20.20.100">
    <property type="entry name" value="NADP-dependent oxidoreductase domain"/>
    <property type="match status" value="1"/>
</dbReference>
<keyword evidence="6" id="KW-1185">Reference proteome</keyword>
<reference evidence="4" key="1">
    <citation type="submission" date="2016-12" db="EMBL/GenBank/DDBJ databases">
        <authorList>
            <person name="Song W.-J."/>
            <person name="Kurnit D.M."/>
        </authorList>
    </citation>
    <scope>NUCLEOTIDE SEQUENCE [LARGE SCALE GENOMIC DNA]</scope>
    <source>
        <strain evidence="4">HGB1681</strain>
    </source>
</reference>
<dbReference type="Pfam" id="PF00248">
    <property type="entry name" value="Aldo_ket_red"/>
    <property type="match status" value="1"/>
</dbReference>
<evidence type="ECO:0000256" key="1">
    <source>
        <dbReference type="ARBA" id="ARBA00023002"/>
    </source>
</evidence>
<evidence type="ECO:0000313" key="3">
    <source>
        <dbReference type="EMBL" id="PHM30078.1"/>
    </source>
</evidence>
<organism evidence="4 5">
    <name type="scientific">Xenorhabdus innexi</name>
    <dbReference type="NCBI Taxonomy" id="290109"/>
    <lineage>
        <taxon>Bacteria</taxon>
        <taxon>Pseudomonadati</taxon>
        <taxon>Pseudomonadota</taxon>
        <taxon>Gammaproteobacteria</taxon>
        <taxon>Enterobacterales</taxon>
        <taxon>Morganellaceae</taxon>
        <taxon>Xenorhabdus</taxon>
    </lineage>
</organism>
<reference evidence="3 6" key="3">
    <citation type="journal article" date="2017" name="Nat. Microbiol.">
        <title>Natural product diversity associated with the nematode symbionts Photorhabdus and Xenorhabdus.</title>
        <authorList>
            <person name="Tobias N.J."/>
            <person name="Wolff H."/>
            <person name="Djahanschiri B."/>
            <person name="Grundmann F."/>
            <person name="Kronenwerth M."/>
            <person name="Shi Y.M."/>
            <person name="Simonyi S."/>
            <person name="Grun P."/>
            <person name="Shapiro-Ilan D."/>
            <person name="Pidot S.J."/>
            <person name="Stinear T.P."/>
            <person name="Ebersberger I."/>
            <person name="Bode H.B."/>
        </authorList>
    </citation>
    <scope>NUCLEOTIDE SEQUENCE [LARGE SCALE GENOMIC DNA]</scope>
    <source>
        <strain evidence="3 6">DSM 16336</strain>
    </source>
</reference>
<protein>
    <submittedName>
        <fullName evidence="3">NADP-dependent aryl-alcohol dehydrogenase</fullName>
        <ecNumber evidence="3">1.1.1.91</ecNumber>
    </submittedName>
    <submittedName>
        <fullName evidence="4">Uncharacterized oxidoreductase yajO</fullName>
        <ecNumber evidence="4">1.-.-.-</ecNumber>
    </submittedName>
</protein>
<sequence>MKKKLRGLDLPSLMIEEKQLQYCQLGKSELIVSRLALGCMSFGDSAKGAHTWTLDYIQSEKIITQSLELGINFFDTANVYSLGSSEEILGACLKKHAKREDVVIATKVYEKMIDSPLSGGLSRKEIFTQIDASLKRLQTDYVDLYIIHRWDDNTPIEETMLALYDLIQSGKVRYIGASSMRTWQFIKAQFVAKMNGWSQFISMQNHYNLINREEEREMLPYCVSEGIGVTPWSPLARGKLASHTDTIRSQTDKVLSWLYESAKQSDEKIISVLNEIAVSKECKPAHVALAWLLSKPSIASPIVGVTSTEQIIDNARCMNIALSNDEVAALEEFYTPHTRAELS</sequence>
<reference evidence="5" key="2">
    <citation type="submission" date="2016-12" db="EMBL/GenBank/DDBJ databases">
        <authorList>
            <person name="Gaudriault S."/>
        </authorList>
    </citation>
    <scope>NUCLEOTIDE SEQUENCE [LARGE SCALE GENOMIC DNA]</scope>
    <source>
        <strain evidence="5">HGB1681 (deposited as PTA-6826 in the American Type Culture Collection)</strain>
    </source>
</reference>
<keyword evidence="1 4" id="KW-0560">Oxidoreductase</keyword>